<accession>A0A7K1FL32</accession>
<sequence>MTRMSRGETQQRTRARVLSAARSEFVEHGFRSARIDSIADRAEMTRGAVYSNFPGKLALYFSVLAADAAAEPLPLPPAVVSGLDDALGRIARGHLARLPLAVDERRSPDFLGGDLLPEVADDNGARAAMSQLVGLQAIVLGIAFESLHGRRVTRQRMVRVAEALLTVFAGARQLAHSAPGAVDAIRLAEVCGRLEMDPDDRWDPPHLPFVEPAERVDDEWVTPVGLDLLRRSVARPGTDGLVAVLGTARLAAIEEALRSTGALEPVLLVVVSSEPAELIPLVELQIAELARYLADGVPARYWPPMRIVTDRTGQLAASCGIVEVNERTEAAVRIQDRRIVARAAGPGACHAAAIAR</sequence>
<evidence type="ECO:0000256" key="2">
    <source>
        <dbReference type="ARBA" id="ARBA00023125"/>
    </source>
</evidence>
<evidence type="ECO:0000313" key="6">
    <source>
        <dbReference type="EMBL" id="MTD14770.1"/>
    </source>
</evidence>
<evidence type="ECO:0000256" key="3">
    <source>
        <dbReference type="ARBA" id="ARBA00023163"/>
    </source>
</evidence>
<dbReference type="Proteomes" id="UP000460221">
    <property type="component" value="Unassembled WGS sequence"/>
</dbReference>
<dbReference type="EMBL" id="WLYK01000005">
    <property type="protein sequence ID" value="MTD14770.1"/>
    <property type="molecule type" value="Genomic_DNA"/>
</dbReference>
<evidence type="ECO:0000259" key="5">
    <source>
        <dbReference type="PROSITE" id="PS50977"/>
    </source>
</evidence>
<dbReference type="PANTHER" id="PTHR30055:SF234">
    <property type="entry name" value="HTH-TYPE TRANSCRIPTIONAL REGULATOR BETI"/>
    <property type="match status" value="1"/>
</dbReference>
<evidence type="ECO:0000256" key="4">
    <source>
        <dbReference type="PROSITE-ProRule" id="PRU00335"/>
    </source>
</evidence>
<dbReference type="InterPro" id="IPR001647">
    <property type="entry name" value="HTH_TetR"/>
</dbReference>
<keyword evidence="2 4" id="KW-0238">DNA-binding</keyword>
<evidence type="ECO:0000256" key="1">
    <source>
        <dbReference type="ARBA" id="ARBA00023015"/>
    </source>
</evidence>
<dbReference type="Gene3D" id="1.10.357.10">
    <property type="entry name" value="Tetracycline Repressor, domain 2"/>
    <property type="match status" value="1"/>
</dbReference>
<name>A0A7K1FL32_9ACTN</name>
<feature type="DNA-binding region" description="H-T-H motif" evidence="4">
    <location>
        <begin position="34"/>
        <end position="53"/>
    </location>
</feature>
<dbReference type="GO" id="GO:0003700">
    <property type="term" value="F:DNA-binding transcription factor activity"/>
    <property type="evidence" value="ECO:0007669"/>
    <property type="project" value="TreeGrafter"/>
</dbReference>
<dbReference type="AlphaFoldDB" id="A0A7K1FL32"/>
<dbReference type="PRINTS" id="PR00455">
    <property type="entry name" value="HTHTETR"/>
</dbReference>
<gene>
    <name evidence="6" type="ORF">GIS00_12550</name>
</gene>
<keyword evidence="7" id="KW-1185">Reference proteome</keyword>
<proteinExistence type="predicted"/>
<organism evidence="6 7">
    <name type="scientific">Nakamurella alba</name>
    <dbReference type="NCBI Taxonomy" id="2665158"/>
    <lineage>
        <taxon>Bacteria</taxon>
        <taxon>Bacillati</taxon>
        <taxon>Actinomycetota</taxon>
        <taxon>Actinomycetes</taxon>
        <taxon>Nakamurellales</taxon>
        <taxon>Nakamurellaceae</taxon>
        <taxon>Nakamurella</taxon>
    </lineage>
</organism>
<dbReference type="PANTHER" id="PTHR30055">
    <property type="entry name" value="HTH-TYPE TRANSCRIPTIONAL REGULATOR RUTR"/>
    <property type="match status" value="1"/>
</dbReference>
<keyword evidence="3" id="KW-0804">Transcription</keyword>
<evidence type="ECO:0000313" key="7">
    <source>
        <dbReference type="Proteomes" id="UP000460221"/>
    </source>
</evidence>
<feature type="domain" description="HTH tetR-type" evidence="5">
    <location>
        <begin position="11"/>
        <end position="71"/>
    </location>
</feature>
<dbReference type="Pfam" id="PF00440">
    <property type="entry name" value="TetR_N"/>
    <property type="match status" value="1"/>
</dbReference>
<keyword evidence="1" id="KW-0805">Transcription regulation</keyword>
<dbReference type="PROSITE" id="PS50977">
    <property type="entry name" value="HTH_TETR_2"/>
    <property type="match status" value="1"/>
</dbReference>
<dbReference type="InterPro" id="IPR050109">
    <property type="entry name" value="HTH-type_TetR-like_transc_reg"/>
</dbReference>
<dbReference type="GO" id="GO:0000976">
    <property type="term" value="F:transcription cis-regulatory region binding"/>
    <property type="evidence" value="ECO:0007669"/>
    <property type="project" value="TreeGrafter"/>
</dbReference>
<protein>
    <submittedName>
        <fullName evidence="6">TetR family transcriptional regulator</fullName>
    </submittedName>
</protein>
<comment type="caution">
    <text evidence="6">The sequence shown here is derived from an EMBL/GenBank/DDBJ whole genome shotgun (WGS) entry which is preliminary data.</text>
</comment>
<dbReference type="SUPFAM" id="SSF46689">
    <property type="entry name" value="Homeodomain-like"/>
    <property type="match status" value="1"/>
</dbReference>
<reference evidence="6 7" key="1">
    <citation type="submission" date="2019-11" db="EMBL/GenBank/DDBJ databases">
        <authorList>
            <person name="Jiang L.-Q."/>
        </authorList>
    </citation>
    <scope>NUCLEOTIDE SEQUENCE [LARGE SCALE GENOMIC DNA]</scope>
    <source>
        <strain evidence="6 7">YIM 132087</strain>
    </source>
</reference>
<dbReference type="InterPro" id="IPR009057">
    <property type="entry name" value="Homeodomain-like_sf"/>
</dbReference>